<dbReference type="EMBL" id="QCZH01000002">
    <property type="protein sequence ID" value="PWA10984.1"/>
    <property type="molecule type" value="Genomic_DNA"/>
</dbReference>
<name>A0A2U1K1C7_9FLAO</name>
<protein>
    <submittedName>
        <fullName evidence="1">Uncharacterized protein</fullName>
    </submittedName>
</protein>
<accession>A0A2U1K1C7</accession>
<dbReference type="Proteomes" id="UP000245618">
    <property type="component" value="Unassembled WGS sequence"/>
</dbReference>
<sequence length="115" mass="12835">MALQTLNTIKNWFKTGLKPTQAQFWDTWDSFRHKSDKVPVAEIEGLNELLAGVSAATIYKPGQLLIFKRLPNENNSILEAGDLGIGIVENVFITGIYLGGDLLLLNFNIINQIDF</sequence>
<comment type="caution">
    <text evidence="1">The sequence shown here is derived from an EMBL/GenBank/DDBJ whole genome shotgun (WGS) entry which is preliminary data.</text>
</comment>
<organism evidence="1 2">
    <name type="scientific">Flavobacterium laiguense</name>
    <dbReference type="NCBI Taxonomy" id="2169409"/>
    <lineage>
        <taxon>Bacteria</taxon>
        <taxon>Pseudomonadati</taxon>
        <taxon>Bacteroidota</taxon>
        <taxon>Flavobacteriia</taxon>
        <taxon>Flavobacteriales</taxon>
        <taxon>Flavobacteriaceae</taxon>
        <taxon>Flavobacterium</taxon>
    </lineage>
</organism>
<proteinExistence type="predicted"/>
<evidence type="ECO:0000313" key="1">
    <source>
        <dbReference type="EMBL" id="PWA10984.1"/>
    </source>
</evidence>
<evidence type="ECO:0000313" key="2">
    <source>
        <dbReference type="Proteomes" id="UP000245618"/>
    </source>
</evidence>
<gene>
    <name evidence="1" type="ORF">DB891_03895</name>
</gene>
<reference evidence="1 2" key="1">
    <citation type="submission" date="2018-04" db="EMBL/GenBank/DDBJ databases">
        <title>Flavobacterium sp. nov., isolated from glacier ice.</title>
        <authorList>
            <person name="Liu Q."/>
            <person name="Xin Y.-H."/>
        </authorList>
    </citation>
    <scope>NUCLEOTIDE SEQUENCE [LARGE SCALE GENOMIC DNA]</scope>
    <source>
        <strain evidence="1 2">LB2P30</strain>
    </source>
</reference>
<dbReference type="RefSeq" id="WP_116760792.1">
    <property type="nucleotide sequence ID" value="NZ_QCZH01000002.1"/>
</dbReference>
<dbReference type="OrthoDB" id="6315383at2"/>
<dbReference type="AlphaFoldDB" id="A0A2U1K1C7"/>
<keyword evidence="2" id="KW-1185">Reference proteome</keyword>